<feature type="region of interest" description="Disordered" evidence="1">
    <location>
        <begin position="78"/>
        <end position="109"/>
    </location>
</feature>
<keyword evidence="2" id="KW-0808">Transferase</keyword>
<reference evidence="3" key="1">
    <citation type="journal article" date="2019" name="Curr. Biol.">
        <title>Genome Sequence of Striga asiatica Provides Insight into the Evolution of Plant Parasitism.</title>
        <authorList>
            <person name="Yoshida S."/>
            <person name="Kim S."/>
            <person name="Wafula E.K."/>
            <person name="Tanskanen J."/>
            <person name="Kim Y.M."/>
            <person name="Honaas L."/>
            <person name="Yang Z."/>
            <person name="Spallek T."/>
            <person name="Conn C.E."/>
            <person name="Ichihashi Y."/>
            <person name="Cheong K."/>
            <person name="Cui S."/>
            <person name="Der J.P."/>
            <person name="Gundlach H."/>
            <person name="Jiao Y."/>
            <person name="Hori C."/>
            <person name="Ishida J.K."/>
            <person name="Kasahara H."/>
            <person name="Kiba T."/>
            <person name="Kim M.S."/>
            <person name="Koo N."/>
            <person name="Laohavisit A."/>
            <person name="Lee Y.H."/>
            <person name="Lumba S."/>
            <person name="McCourt P."/>
            <person name="Mortimer J.C."/>
            <person name="Mutuku J.M."/>
            <person name="Nomura T."/>
            <person name="Sasaki-Sekimoto Y."/>
            <person name="Seto Y."/>
            <person name="Wang Y."/>
            <person name="Wakatake T."/>
            <person name="Sakakibara H."/>
            <person name="Demura T."/>
            <person name="Yamaguchi S."/>
            <person name="Yoneyama K."/>
            <person name="Manabe R.I."/>
            <person name="Nelson D.C."/>
            <person name="Schulman A.H."/>
            <person name="Timko M.P."/>
            <person name="dePamphilis C.W."/>
            <person name="Choi D."/>
            <person name="Shirasu K."/>
        </authorList>
    </citation>
    <scope>NUCLEOTIDE SEQUENCE [LARGE SCALE GENOMIC DNA]</scope>
    <source>
        <strain evidence="3">cv. UVA1</strain>
    </source>
</reference>
<keyword evidence="3" id="KW-1185">Reference proteome</keyword>
<evidence type="ECO:0000256" key="1">
    <source>
        <dbReference type="SAM" id="MobiDB-lite"/>
    </source>
</evidence>
<sequence>MSRASGPSPSMAYPEMIDVHEYKSRSEIPQADIVDMMVMGLGRVWLLSRIKSRKVRKAPTKLDRETRPEIMQVHVTTSLSGISSNTNRASNSEPHAKCAPSREFATNEH</sequence>
<comment type="caution">
    <text evidence="2">The sequence shown here is derived from an EMBL/GenBank/DDBJ whole genome shotgun (WGS) entry which is preliminary data.</text>
</comment>
<dbReference type="AlphaFoldDB" id="A0A5A7QPU9"/>
<proteinExistence type="predicted"/>
<dbReference type="EMBL" id="BKCP01007737">
    <property type="protein sequence ID" value="GER47089.1"/>
    <property type="molecule type" value="Genomic_DNA"/>
</dbReference>
<name>A0A5A7QPU9_STRAF</name>
<feature type="compositionally biased region" description="Polar residues" evidence="1">
    <location>
        <begin position="78"/>
        <end position="93"/>
    </location>
</feature>
<gene>
    <name evidence="2" type="ORF">STAS_24156</name>
</gene>
<dbReference type="GO" id="GO:0008483">
    <property type="term" value="F:transaminase activity"/>
    <property type="evidence" value="ECO:0007669"/>
    <property type="project" value="UniProtKB-KW"/>
</dbReference>
<organism evidence="2 3">
    <name type="scientific">Striga asiatica</name>
    <name type="common">Asiatic witchweed</name>
    <name type="synonym">Buchnera asiatica</name>
    <dbReference type="NCBI Taxonomy" id="4170"/>
    <lineage>
        <taxon>Eukaryota</taxon>
        <taxon>Viridiplantae</taxon>
        <taxon>Streptophyta</taxon>
        <taxon>Embryophyta</taxon>
        <taxon>Tracheophyta</taxon>
        <taxon>Spermatophyta</taxon>
        <taxon>Magnoliopsida</taxon>
        <taxon>eudicotyledons</taxon>
        <taxon>Gunneridae</taxon>
        <taxon>Pentapetalae</taxon>
        <taxon>asterids</taxon>
        <taxon>lamiids</taxon>
        <taxon>Lamiales</taxon>
        <taxon>Orobanchaceae</taxon>
        <taxon>Buchnereae</taxon>
        <taxon>Striga</taxon>
    </lineage>
</organism>
<protein>
    <submittedName>
        <fullName evidence="2">D-aminoacid aminotransferase-like PLP-dependentenzymes superfamily protein</fullName>
    </submittedName>
</protein>
<evidence type="ECO:0000313" key="2">
    <source>
        <dbReference type="EMBL" id="GER47089.1"/>
    </source>
</evidence>
<evidence type="ECO:0000313" key="3">
    <source>
        <dbReference type="Proteomes" id="UP000325081"/>
    </source>
</evidence>
<dbReference type="Proteomes" id="UP000325081">
    <property type="component" value="Unassembled WGS sequence"/>
</dbReference>
<keyword evidence="2" id="KW-0032">Aminotransferase</keyword>
<accession>A0A5A7QPU9</accession>